<dbReference type="Pfam" id="PF03947">
    <property type="entry name" value="Ribosomal_L2_C"/>
    <property type="match status" value="1"/>
</dbReference>
<protein>
    <recommendedName>
        <fullName evidence="9">Ribosomal protein L2 C-terminal domain-containing protein</fullName>
    </recommendedName>
</protein>
<dbReference type="Pfam" id="PF00181">
    <property type="entry name" value="Ribosomal_L2_N"/>
    <property type="match status" value="1"/>
</dbReference>
<dbReference type="GO" id="GO:0003723">
    <property type="term" value="F:RNA binding"/>
    <property type="evidence" value="ECO:0007669"/>
    <property type="project" value="InterPro"/>
</dbReference>
<dbReference type="GO" id="GO:0016740">
    <property type="term" value="F:transferase activity"/>
    <property type="evidence" value="ECO:0007669"/>
    <property type="project" value="InterPro"/>
</dbReference>
<reference evidence="7 8" key="1">
    <citation type="submission" date="2023-10" db="EMBL/GenBank/DDBJ databases">
        <title>Draft Genome Sequence of Candida saopaulonensis from a very Premature Infant with Sepsis.</title>
        <authorList>
            <person name="Ning Y."/>
            <person name="Dai R."/>
            <person name="Xiao M."/>
            <person name="Xu Y."/>
            <person name="Yan Q."/>
            <person name="Zhang L."/>
        </authorList>
    </citation>
    <scope>NUCLEOTIDE SEQUENCE [LARGE SCALE GENOMIC DNA]</scope>
    <source>
        <strain evidence="7 8">19XY460</strain>
    </source>
</reference>
<dbReference type="RefSeq" id="XP_062875857.1">
    <property type="nucleotide sequence ID" value="XM_063019787.1"/>
</dbReference>
<evidence type="ECO:0000256" key="4">
    <source>
        <dbReference type="SAM" id="MobiDB-lite"/>
    </source>
</evidence>
<dbReference type="InterPro" id="IPR005880">
    <property type="entry name" value="Ribosomal_uL2_bac/org-type"/>
</dbReference>
<evidence type="ECO:0000259" key="6">
    <source>
        <dbReference type="SMART" id="SM01383"/>
    </source>
</evidence>
<dbReference type="FunFam" id="4.10.950.10:FF:000001">
    <property type="entry name" value="50S ribosomal protein L2"/>
    <property type="match status" value="1"/>
</dbReference>
<evidence type="ECO:0000313" key="8">
    <source>
        <dbReference type="Proteomes" id="UP001338582"/>
    </source>
</evidence>
<evidence type="ECO:0008006" key="9">
    <source>
        <dbReference type="Google" id="ProtNLM"/>
    </source>
</evidence>
<dbReference type="PROSITE" id="PS00467">
    <property type="entry name" value="RIBOSOMAL_L2"/>
    <property type="match status" value="1"/>
</dbReference>
<comment type="similarity">
    <text evidence="1">Belongs to the universal ribosomal protein uL2 family.</text>
</comment>
<evidence type="ECO:0000256" key="2">
    <source>
        <dbReference type="ARBA" id="ARBA00022980"/>
    </source>
</evidence>
<evidence type="ECO:0000256" key="3">
    <source>
        <dbReference type="ARBA" id="ARBA00023274"/>
    </source>
</evidence>
<dbReference type="SUPFAM" id="SSF50104">
    <property type="entry name" value="Translation proteins SH3-like domain"/>
    <property type="match status" value="1"/>
</dbReference>
<evidence type="ECO:0000259" key="5">
    <source>
        <dbReference type="SMART" id="SM01382"/>
    </source>
</evidence>
<proteinExistence type="inferred from homology"/>
<dbReference type="InterPro" id="IPR022669">
    <property type="entry name" value="Ribosomal_uL2_C"/>
</dbReference>
<feature type="compositionally biased region" description="Basic residues" evidence="4">
    <location>
        <begin position="342"/>
        <end position="367"/>
    </location>
</feature>
<feature type="domain" description="Large ribosomal subunit protein uL2 C-terminal" evidence="5">
    <location>
        <begin position="211"/>
        <end position="341"/>
    </location>
</feature>
<keyword evidence="2" id="KW-0689">Ribosomal protein</keyword>
<dbReference type="Gene3D" id="2.40.50.140">
    <property type="entry name" value="Nucleic acid-binding proteins"/>
    <property type="match status" value="1"/>
</dbReference>
<dbReference type="GO" id="GO:0032543">
    <property type="term" value="P:mitochondrial translation"/>
    <property type="evidence" value="ECO:0007669"/>
    <property type="project" value="TreeGrafter"/>
</dbReference>
<dbReference type="SUPFAM" id="SSF50249">
    <property type="entry name" value="Nucleic acid-binding proteins"/>
    <property type="match status" value="1"/>
</dbReference>
<dbReference type="SMART" id="SM01382">
    <property type="entry name" value="Ribosomal_L2_C"/>
    <property type="match status" value="1"/>
</dbReference>
<dbReference type="AlphaFoldDB" id="A0AAX4H4I0"/>
<dbReference type="EMBL" id="CP138894">
    <property type="protein sequence ID" value="WPK23471.1"/>
    <property type="molecule type" value="Genomic_DNA"/>
</dbReference>
<dbReference type="SMART" id="SM01383">
    <property type="entry name" value="Ribosomal_L2"/>
    <property type="match status" value="1"/>
</dbReference>
<dbReference type="GeneID" id="88171780"/>
<keyword evidence="3" id="KW-0687">Ribonucleoprotein</keyword>
<dbReference type="InterPro" id="IPR008991">
    <property type="entry name" value="Translation_prot_SH3-like_sf"/>
</dbReference>
<name>A0AAX4H4I0_9ASCO</name>
<dbReference type="GO" id="GO:0003735">
    <property type="term" value="F:structural constituent of ribosome"/>
    <property type="evidence" value="ECO:0007669"/>
    <property type="project" value="InterPro"/>
</dbReference>
<feature type="region of interest" description="Disordered" evidence="4">
    <location>
        <begin position="310"/>
        <end position="367"/>
    </location>
</feature>
<dbReference type="Gene3D" id="2.30.30.30">
    <property type="match status" value="1"/>
</dbReference>
<dbReference type="InterPro" id="IPR022666">
    <property type="entry name" value="Ribosomal_uL2_RNA-bd_dom"/>
</dbReference>
<dbReference type="InterPro" id="IPR022671">
    <property type="entry name" value="Ribosomal_uL2_CS"/>
</dbReference>
<dbReference type="KEGG" id="asau:88171780"/>
<dbReference type="NCBIfam" id="TIGR01171">
    <property type="entry name" value="rplB_bact"/>
    <property type="match status" value="1"/>
</dbReference>
<feature type="domain" description="Large ribosomal subunit protein uL2 RNA-binding" evidence="6">
    <location>
        <begin position="104"/>
        <end position="180"/>
    </location>
</feature>
<dbReference type="InterPro" id="IPR012340">
    <property type="entry name" value="NA-bd_OB-fold"/>
</dbReference>
<dbReference type="PANTHER" id="PTHR13691:SF5">
    <property type="entry name" value="LARGE RIBOSOMAL SUBUNIT PROTEIN UL2M"/>
    <property type="match status" value="1"/>
</dbReference>
<accession>A0AAX4H4I0</accession>
<dbReference type="InterPro" id="IPR014726">
    <property type="entry name" value="Ribosomal_uL2_dom3"/>
</dbReference>
<dbReference type="InterPro" id="IPR002171">
    <property type="entry name" value="Ribosomal_uL2"/>
</dbReference>
<gene>
    <name evidence="7" type="ORF">PUMCH_000712</name>
</gene>
<evidence type="ECO:0000313" key="7">
    <source>
        <dbReference type="EMBL" id="WPK23471.1"/>
    </source>
</evidence>
<keyword evidence="8" id="KW-1185">Reference proteome</keyword>
<dbReference type="GO" id="GO:0005762">
    <property type="term" value="C:mitochondrial large ribosomal subunit"/>
    <property type="evidence" value="ECO:0007669"/>
    <property type="project" value="TreeGrafter"/>
</dbReference>
<dbReference type="Proteomes" id="UP001338582">
    <property type="component" value="Chromosome 1"/>
</dbReference>
<dbReference type="InterPro" id="IPR014722">
    <property type="entry name" value="Rib_uL2_dom2"/>
</dbReference>
<dbReference type="Gene3D" id="4.10.950.10">
    <property type="entry name" value="Ribosomal protein L2, domain 3"/>
    <property type="match status" value="1"/>
</dbReference>
<dbReference type="PANTHER" id="PTHR13691">
    <property type="entry name" value="RIBOSOMAL PROTEIN L2"/>
    <property type="match status" value="1"/>
</dbReference>
<organism evidence="7 8">
    <name type="scientific">Australozyma saopauloensis</name>
    <dbReference type="NCBI Taxonomy" id="291208"/>
    <lineage>
        <taxon>Eukaryota</taxon>
        <taxon>Fungi</taxon>
        <taxon>Dikarya</taxon>
        <taxon>Ascomycota</taxon>
        <taxon>Saccharomycotina</taxon>
        <taxon>Pichiomycetes</taxon>
        <taxon>Metschnikowiaceae</taxon>
        <taxon>Australozyma</taxon>
    </lineage>
</organism>
<sequence>MFTLNRTWKSLAWRGCRFQSTLQRTVASPAAKLVQEEATLSELEIKDQTYKRQKKLAIGNIKMKLYANGHLQPGSTHFKKPIHDHLHRGGPVKELTVPKKKTAGRNATGKITVRGRGGGHKRRVRLVDSNRLVAGRQKVLRIEYDPNRSGHIALVQHEETGNLLYILACSGLRAGDVVESFRLGLPKDFLAEMDATNQGLIDEALLNTRVLQRGNCVPLRMLPPGSIIHNIGLTPGGPGRMVRAAGTFARLLSKHPEKKLVTISLGSGEHRYVHENCHATLGMVSNPEHLAISWGKAGRSRHRGFRPQTRGVAMNAKDHPHGGGRGKSKSNKLTQSAWGLKKFVKTRKGKNINKMKIKDRARRPPKK</sequence>
<evidence type="ECO:0000256" key="1">
    <source>
        <dbReference type="ARBA" id="ARBA00005636"/>
    </source>
</evidence>